<keyword evidence="5" id="KW-0378">Hydrolase</keyword>
<dbReference type="GO" id="GO:0006310">
    <property type="term" value="P:DNA recombination"/>
    <property type="evidence" value="ECO:0007669"/>
    <property type="project" value="InterPro"/>
</dbReference>
<evidence type="ECO:0000256" key="6">
    <source>
        <dbReference type="ARBA" id="ARBA00022806"/>
    </source>
</evidence>
<dbReference type="GO" id="GO:0043138">
    <property type="term" value="F:3'-5' DNA helicase activity"/>
    <property type="evidence" value="ECO:0007669"/>
    <property type="project" value="UniProtKB-EC"/>
</dbReference>
<dbReference type="Pfam" id="PF00270">
    <property type="entry name" value="DEAD"/>
    <property type="match status" value="1"/>
</dbReference>
<dbReference type="PROSITE" id="PS51192">
    <property type="entry name" value="HELICASE_ATP_BIND_1"/>
    <property type="match status" value="1"/>
</dbReference>
<evidence type="ECO:0000256" key="7">
    <source>
        <dbReference type="ARBA" id="ARBA00022840"/>
    </source>
</evidence>
<dbReference type="InterPro" id="IPR001650">
    <property type="entry name" value="Helicase_C-like"/>
</dbReference>
<dbReference type="GO" id="GO:0009378">
    <property type="term" value="F:four-way junction helicase activity"/>
    <property type="evidence" value="ECO:0007669"/>
    <property type="project" value="TreeGrafter"/>
</dbReference>
<reference evidence="17 18" key="1">
    <citation type="journal article" date="2009" name="Appl. Environ. Microbiol.">
        <title>Three genomes from the phylum Acidobacteria provide insight into the lifestyles of these microorganisms in soils.</title>
        <authorList>
            <person name="Ward N.L."/>
            <person name="Challacombe J.F."/>
            <person name="Janssen P.H."/>
            <person name="Henrissat B."/>
            <person name="Coutinho P.M."/>
            <person name="Wu M."/>
            <person name="Xie G."/>
            <person name="Haft D.H."/>
            <person name="Sait M."/>
            <person name="Badger J."/>
            <person name="Barabote R.D."/>
            <person name="Bradley B."/>
            <person name="Brettin T.S."/>
            <person name="Brinkac L.M."/>
            <person name="Bruce D."/>
            <person name="Creasy T."/>
            <person name="Daugherty S.C."/>
            <person name="Davidsen T.M."/>
            <person name="DeBoy R.T."/>
            <person name="Detter J.C."/>
            <person name="Dodson R.J."/>
            <person name="Durkin A.S."/>
            <person name="Ganapathy A."/>
            <person name="Gwinn-Giglio M."/>
            <person name="Han C.S."/>
            <person name="Khouri H."/>
            <person name="Kiss H."/>
            <person name="Kothari S.P."/>
            <person name="Madupu R."/>
            <person name="Nelson K.E."/>
            <person name="Nelson W.C."/>
            <person name="Paulsen I."/>
            <person name="Penn K."/>
            <person name="Ren Q."/>
            <person name="Rosovitz M.J."/>
            <person name="Selengut J.D."/>
            <person name="Shrivastava S."/>
            <person name="Sullivan S.A."/>
            <person name="Tapia R."/>
            <person name="Thompson L.S."/>
            <person name="Watkins K.L."/>
            <person name="Yang Q."/>
            <person name="Yu C."/>
            <person name="Zafar N."/>
            <person name="Zhou L."/>
            <person name="Kuske C.R."/>
        </authorList>
    </citation>
    <scope>NUCLEOTIDE SEQUENCE [LARGE SCALE GENOMIC DNA]</scope>
    <source>
        <strain evidence="17 18">Ellin345</strain>
    </source>
</reference>
<keyword evidence="3" id="KW-0479">Metal-binding</keyword>
<feature type="domain" description="HRDC" evidence="14">
    <location>
        <begin position="449"/>
        <end position="529"/>
    </location>
</feature>
<gene>
    <name evidence="17" type="ordered locus">Acid345_3541</name>
</gene>
<dbReference type="InterPro" id="IPR014001">
    <property type="entry name" value="Helicase_ATP-bd"/>
</dbReference>
<dbReference type="PANTHER" id="PTHR13710:SF105">
    <property type="entry name" value="ATP-DEPENDENT DNA HELICASE Q1"/>
    <property type="match status" value="1"/>
</dbReference>
<dbReference type="GO" id="GO:0005737">
    <property type="term" value="C:cytoplasm"/>
    <property type="evidence" value="ECO:0007669"/>
    <property type="project" value="TreeGrafter"/>
</dbReference>
<evidence type="ECO:0000259" key="14">
    <source>
        <dbReference type="PROSITE" id="PS50967"/>
    </source>
</evidence>
<dbReference type="InterPro" id="IPR004589">
    <property type="entry name" value="DNA_helicase_ATP-dep_RecQ"/>
</dbReference>
<dbReference type="GO" id="GO:0016787">
    <property type="term" value="F:hydrolase activity"/>
    <property type="evidence" value="ECO:0007669"/>
    <property type="project" value="UniProtKB-KW"/>
</dbReference>
<dbReference type="Gene3D" id="3.40.50.300">
    <property type="entry name" value="P-loop containing nucleotide triphosphate hydrolases"/>
    <property type="match status" value="2"/>
</dbReference>
<comment type="catalytic activity">
    <reaction evidence="10">
        <text>Couples ATP hydrolysis with the unwinding of duplex DNA by translocating in the 3'-5' direction.</text>
        <dbReference type="EC" id="5.6.2.4"/>
    </reaction>
</comment>
<dbReference type="InterPro" id="IPR011545">
    <property type="entry name" value="DEAD/DEAH_box_helicase_dom"/>
</dbReference>
<accession>Q1IKQ8</accession>
<dbReference type="EnsemblBacteria" id="ABF42542">
    <property type="protein sequence ID" value="ABF42542"/>
    <property type="gene ID" value="Acid345_3541"/>
</dbReference>
<dbReference type="SMART" id="SM00487">
    <property type="entry name" value="DEXDc"/>
    <property type="match status" value="1"/>
</dbReference>
<evidence type="ECO:0000313" key="18">
    <source>
        <dbReference type="Proteomes" id="UP000002432"/>
    </source>
</evidence>
<dbReference type="GO" id="GO:0030894">
    <property type="term" value="C:replisome"/>
    <property type="evidence" value="ECO:0007669"/>
    <property type="project" value="TreeGrafter"/>
</dbReference>
<keyword evidence="18" id="KW-1185">Reference proteome</keyword>
<evidence type="ECO:0000256" key="1">
    <source>
        <dbReference type="ARBA" id="ARBA00001946"/>
    </source>
</evidence>
<dbReference type="EMBL" id="CP000360">
    <property type="protein sequence ID" value="ABF42542.1"/>
    <property type="molecule type" value="Genomic_DNA"/>
</dbReference>
<evidence type="ECO:0000256" key="10">
    <source>
        <dbReference type="ARBA" id="ARBA00034617"/>
    </source>
</evidence>
<dbReference type="Proteomes" id="UP000002432">
    <property type="component" value="Chromosome"/>
</dbReference>
<dbReference type="KEGG" id="aba:Acid345_3541"/>
<dbReference type="InterPro" id="IPR032284">
    <property type="entry name" value="RecQ_Zn-bd"/>
</dbReference>
<sequence>MTDSLSADINSALKHYFGYDRFRPLQERIIRSIVANKDVCVIMPTGGGKSLCYQLPAAISQKTTVVISPLIALMNDQVVQLTQMGIPAALLNSSLPYDEQKKVMRAAREGKYRLLYLSPERLVREDTVGWLRTVPLGVFAIDEAHCISEWGHEFRPEYRQLKLLRNSFPDVPIAAFTASATQRVRHDIVHQLALREPDKYIASFHRPNLRYIIRQTDPYGQRDMLLRALRSYAGHNVIVYAPTIKMVEEVADFLIDKKIPAVPYHGQMDSALRTRNQEKWMTDEVRVLVGTIAFGLGINKPAVRAVIHLAVPKSLENYYQEAGRAGRDGLPADCVMLWQPKDLGLLVYFIQQMQDTSEKKRAWERYQVISEFVKSDECRHKQICEHFGEKKSFDDCVACDICGATVGWMTAPVPEPMPGDPPIKLGLPEGKKPKKKLRAPQPSEIEHAMPLDDALLDFFRLWRRDEAKRRGVPAYVVMHDTSLEHLCRVKPKTLEQVRSISGFGDLKTADYGPGILKALAEFDAGKRALQDLAPRLEPTGPSPSHETLDLLRKGHSFAEIANIRGRQLQTVMAAVANLVETGDIEFDPKWVKEDRRLAIENACEKVGTARLKPVKDLVAAEVTLGEVHLVVAKKRWEEKRRDKE</sequence>
<evidence type="ECO:0000256" key="2">
    <source>
        <dbReference type="ARBA" id="ARBA00005446"/>
    </source>
</evidence>
<dbReference type="Pfam" id="PF00570">
    <property type="entry name" value="HRDC"/>
    <property type="match status" value="1"/>
</dbReference>
<evidence type="ECO:0000259" key="16">
    <source>
        <dbReference type="PROSITE" id="PS51194"/>
    </source>
</evidence>
<dbReference type="GO" id="GO:0046872">
    <property type="term" value="F:metal ion binding"/>
    <property type="evidence" value="ECO:0007669"/>
    <property type="project" value="UniProtKB-KW"/>
</dbReference>
<dbReference type="Gene3D" id="1.10.150.80">
    <property type="entry name" value="HRDC domain"/>
    <property type="match status" value="1"/>
</dbReference>
<evidence type="ECO:0000256" key="5">
    <source>
        <dbReference type="ARBA" id="ARBA00022801"/>
    </source>
</evidence>
<dbReference type="InterPro" id="IPR010997">
    <property type="entry name" value="HRDC-like_sf"/>
</dbReference>
<dbReference type="Pfam" id="PF16124">
    <property type="entry name" value="RecQ_Zn_bind"/>
    <property type="match status" value="1"/>
</dbReference>
<evidence type="ECO:0000313" key="17">
    <source>
        <dbReference type="EMBL" id="ABF42542.1"/>
    </source>
</evidence>
<dbReference type="Pfam" id="PF00271">
    <property type="entry name" value="Helicase_C"/>
    <property type="match status" value="1"/>
</dbReference>
<dbReference type="InterPro" id="IPR027417">
    <property type="entry name" value="P-loop_NTPase"/>
</dbReference>
<dbReference type="SUPFAM" id="SSF52540">
    <property type="entry name" value="P-loop containing nucleoside triphosphate hydrolases"/>
    <property type="match status" value="1"/>
</dbReference>
<feature type="domain" description="Helicase ATP-binding" evidence="15">
    <location>
        <begin position="30"/>
        <end position="198"/>
    </location>
</feature>
<evidence type="ECO:0000256" key="12">
    <source>
        <dbReference type="ARBA" id="ARBA00044535"/>
    </source>
</evidence>
<dbReference type="PROSITE" id="PS51194">
    <property type="entry name" value="HELICASE_CTER"/>
    <property type="match status" value="1"/>
</dbReference>
<keyword evidence="9" id="KW-0413">Isomerase</keyword>
<evidence type="ECO:0000256" key="8">
    <source>
        <dbReference type="ARBA" id="ARBA00023125"/>
    </source>
</evidence>
<keyword evidence="6 17" id="KW-0347">Helicase</keyword>
<dbReference type="Pfam" id="PF14493">
    <property type="entry name" value="HTH_40"/>
    <property type="match status" value="1"/>
</dbReference>
<feature type="domain" description="Helicase C-terminal" evidence="16">
    <location>
        <begin position="221"/>
        <end position="368"/>
    </location>
</feature>
<comment type="similarity">
    <text evidence="2">Belongs to the helicase family. RecQ subfamily.</text>
</comment>
<dbReference type="SUPFAM" id="SSF47819">
    <property type="entry name" value="HRDC-like"/>
    <property type="match status" value="1"/>
</dbReference>
<keyword evidence="4" id="KW-0547">Nucleotide-binding</keyword>
<dbReference type="SMART" id="SM00341">
    <property type="entry name" value="HRDC"/>
    <property type="match status" value="1"/>
</dbReference>
<keyword evidence="8" id="KW-0238">DNA-binding</keyword>
<dbReference type="OrthoDB" id="9763310at2"/>
<dbReference type="PROSITE" id="PS50967">
    <property type="entry name" value="HRDC"/>
    <property type="match status" value="1"/>
</dbReference>
<dbReference type="NCBIfam" id="TIGR00614">
    <property type="entry name" value="recQ_fam"/>
    <property type="match status" value="1"/>
</dbReference>
<dbReference type="FunFam" id="3.40.50.300:FF:000296">
    <property type="entry name" value="ATP-dependent DNA helicase RecQ"/>
    <property type="match status" value="1"/>
</dbReference>
<dbReference type="RefSeq" id="WP_011524341.1">
    <property type="nucleotide sequence ID" value="NC_008009.1"/>
</dbReference>
<dbReference type="STRING" id="204669.Acid345_3541"/>
<dbReference type="InterPro" id="IPR002121">
    <property type="entry name" value="HRDC_dom"/>
</dbReference>
<dbReference type="GO" id="GO:0005524">
    <property type="term" value="F:ATP binding"/>
    <property type="evidence" value="ECO:0007669"/>
    <property type="project" value="UniProtKB-KW"/>
</dbReference>
<dbReference type="InterPro" id="IPR044876">
    <property type="entry name" value="HRDC_dom_sf"/>
</dbReference>
<evidence type="ECO:0000256" key="13">
    <source>
        <dbReference type="ARBA" id="ARBA00044550"/>
    </source>
</evidence>
<keyword evidence="7" id="KW-0067">ATP-binding</keyword>
<dbReference type="EC" id="5.6.2.4" evidence="11"/>
<organism evidence="17 18">
    <name type="scientific">Koribacter versatilis (strain Ellin345)</name>
    <dbReference type="NCBI Taxonomy" id="204669"/>
    <lineage>
        <taxon>Bacteria</taxon>
        <taxon>Pseudomonadati</taxon>
        <taxon>Acidobacteriota</taxon>
        <taxon>Terriglobia</taxon>
        <taxon>Terriglobales</taxon>
        <taxon>Candidatus Korobacteraceae</taxon>
        <taxon>Candidatus Korobacter</taxon>
    </lineage>
</organism>
<dbReference type="PANTHER" id="PTHR13710">
    <property type="entry name" value="DNA HELICASE RECQ FAMILY MEMBER"/>
    <property type="match status" value="1"/>
</dbReference>
<dbReference type="GO" id="GO:0043590">
    <property type="term" value="C:bacterial nucleoid"/>
    <property type="evidence" value="ECO:0007669"/>
    <property type="project" value="TreeGrafter"/>
</dbReference>
<evidence type="ECO:0000256" key="3">
    <source>
        <dbReference type="ARBA" id="ARBA00022723"/>
    </source>
</evidence>
<dbReference type="GO" id="GO:0003677">
    <property type="term" value="F:DNA binding"/>
    <property type="evidence" value="ECO:0007669"/>
    <property type="project" value="UniProtKB-KW"/>
</dbReference>
<dbReference type="eggNOG" id="COG0514">
    <property type="taxonomic scope" value="Bacteria"/>
</dbReference>
<dbReference type="GO" id="GO:0006281">
    <property type="term" value="P:DNA repair"/>
    <property type="evidence" value="ECO:0007669"/>
    <property type="project" value="TreeGrafter"/>
</dbReference>
<dbReference type="AlphaFoldDB" id="Q1IKQ8"/>
<dbReference type="InterPro" id="IPR029491">
    <property type="entry name" value="Helicase_HTH"/>
</dbReference>
<dbReference type="SMART" id="SM00490">
    <property type="entry name" value="HELICc"/>
    <property type="match status" value="1"/>
</dbReference>
<name>Q1IKQ8_KORVE</name>
<evidence type="ECO:0000259" key="15">
    <source>
        <dbReference type="PROSITE" id="PS51192"/>
    </source>
</evidence>
<protein>
    <recommendedName>
        <fullName evidence="12">ATP-dependent DNA helicase RecQ</fullName>
        <ecNumber evidence="11">5.6.2.4</ecNumber>
    </recommendedName>
    <alternativeName>
        <fullName evidence="13">DNA 3'-5' helicase RecQ</fullName>
    </alternativeName>
</protein>
<comment type="cofactor">
    <cofactor evidence="1">
        <name>Mg(2+)</name>
        <dbReference type="ChEBI" id="CHEBI:18420"/>
    </cofactor>
</comment>
<evidence type="ECO:0000256" key="11">
    <source>
        <dbReference type="ARBA" id="ARBA00034808"/>
    </source>
</evidence>
<proteinExistence type="inferred from homology"/>
<dbReference type="CDD" id="cd17920">
    <property type="entry name" value="DEXHc_RecQ"/>
    <property type="match status" value="1"/>
</dbReference>
<dbReference type="HOGENOM" id="CLU_001103_14_3_0"/>
<evidence type="ECO:0000256" key="4">
    <source>
        <dbReference type="ARBA" id="ARBA00022741"/>
    </source>
</evidence>
<evidence type="ECO:0000256" key="9">
    <source>
        <dbReference type="ARBA" id="ARBA00023235"/>
    </source>
</evidence>